<evidence type="ECO:0000256" key="5">
    <source>
        <dbReference type="SAM" id="Phobius"/>
    </source>
</evidence>
<evidence type="ECO:0000313" key="7">
    <source>
        <dbReference type="Proteomes" id="UP000611629"/>
    </source>
</evidence>
<name>A0A974BKQ9_SEDHY</name>
<keyword evidence="2 5" id="KW-0812">Transmembrane</keyword>
<dbReference type="AlphaFoldDB" id="A0A974BKQ9"/>
<dbReference type="GO" id="GO:0016020">
    <property type="term" value="C:membrane"/>
    <property type="evidence" value="ECO:0007669"/>
    <property type="project" value="UniProtKB-SubCell"/>
</dbReference>
<accession>A0A974BKQ9</accession>
<comment type="subcellular location">
    <subcellularLocation>
        <location evidence="1">Membrane</location>
        <topology evidence="1">Multi-pass membrane protein</topology>
    </subcellularLocation>
</comment>
<feature type="transmembrane region" description="Helical" evidence="5">
    <location>
        <begin position="64"/>
        <end position="84"/>
    </location>
</feature>
<dbReference type="RefSeq" id="WP_179238824.1">
    <property type="nucleotide sequence ID" value="NZ_JACBNQ010000017.1"/>
</dbReference>
<dbReference type="Proteomes" id="UP000611629">
    <property type="component" value="Unassembled WGS sequence"/>
</dbReference>
<evidence type="ECO:0000313" key="6">
    <source>
        <dbReference type="EMBL" id="NYB75119.1"/>
    </source>
</evidence>
<sequence>MFFDALQLIGGAIMSFGQIPQIIQILRTKSAKDLNLKTFSMMFTGILLMEIYAINLVLNGSGEAFLITNTVSLIASAIMVSLILKYGNKQNKTDTENQR</sequence>
<protein>
    <submittedName>
        <fullName evidence="6">PQ-loop repeat-containing protein</fullName>
    </submittedName>
</protein>
<feature type="transmembrane region" description="Helical" evidence="5">
    <location>
        <begin position="6"/>
        <end position="26"/>
    </location>
</feature>
<keyword evidence="7" id="KW-1185">Reference proteome</keyword>
<dbReference type="Pfam" id="PF04193">
    <property type="entry name" value="PQ-loop"/>
    <property type="match status" value="1"/>
</dbReference>
<keyword evidence="4 5" id="KW-0472">Membrane</keyword>
<evidence type="ECO:0000256" key="4">
    <source>
        <dbReference type="ARBA" id="ARBA00023136"/>
    </source>
</evidence>
<feature type="transmembrane region" description="Helical" evidence="5">
    <location>
        <begin position="38"/>
        <end position="58"/>
    </location>
</feature>
<keyword evidence="3 5" id="KW-1133">Transmembrane helix</keyword>
<organism evidence="6 7">
    <name type="scientific">Sedimentibacter hydroxybenzoicus DSM 7310</name>
    <dbReference type="NCBI Taxonomy" id="1123245"/>
    <lineage>
        <taxon>Bacteria</taxon>
        <taxon>Bacillati</taxon>
        <taxon>Bacillota</taxon>
        <taxon>Tissierellia</taxon>
        <taxon>Sedimentibacter</taxon>
    </lineage>
</organism>
<evidence type="ECO:0000256" key="3">
    <source>
        <dbReference type="ARBA" id="ARBA00022989"/>
    </source>
</evidence>
<reference evidence="6" key="1">
    <citation type="submission" date="2020-07" db="EMBL/GenBank/DDBJ databases">
        <title>Genomic analysis of a strain of Sedimentibacter Hydroxybenzoicus DSM7310.</title>
        <authorList>
            <person name="Ma S."/>
        </authorList>
    </citation>
    <scope>NUCLEOTIDE SEQUENCE</scope>
    <source>
        <strain evidence="6">DSM 7310</strain>
    </source>
</reference>
<dbReference type="Gene3D" id="1.20.1280.290">
    <property type="match status" value="1"/>
</dbReference>
<comment type="caution">
    <text evidence="6">The sequence shown here is derived from an EMBL/GenBank/DDBJ whole genome shotgun (WGS) entry which is preliminary data.</text>
</comment>
<evidence type="ECO:0000256" key="1">
    <source>
        <dbReference type="ARBA" id="ARBA00004141"/>
    </source>
</evidence>
<evidence type="ECO:0000256" key="2">
    <source>
        <dbReference type="ARBA" id="ARBA00022692"/>
    </source>
</evidence>
<proteinExistence type="predicted"/>
<dbReference type="EMBL" id="JACBNQ010000017">
    <property type="protein sequence ID" value="NYB75119.1"/>
    <property type="molecule type" value="Genomic_DNA"/>
</dbReference>
<dbReference type="InterPro" id="IPR006603">
    <property type="entry name" value="PQ-loop_rpt"/>
</dbReference>
<gene>
    <name evidence="6" type="ORF">HZF24_13300</name>
</gene>